<dbReference type="NCBIfam" id="TIGR00043">
    <property type="entry name" value="rRNA maturation RNase YbeY"/>
    <property type="match status" value="1"/>
</dbReference>
<dbReference type="InterPro" id="IPR002036">
    <property type="entry name" value="YbeY"/>
</dbReference>
<comment type="similarity">
    <text evidence="1 7">Belongs to the endoribonuclease YbeY family.</text>
</comment>
<evidence type="ECO:0000256" key="6">
    <source>
        <dbReference type="ARBA" id="ARBA00022833"/>
    </source>
</evidence>
<evidence type="ECO:0000256" key="3">
    <source>
        <dbReference type="ARBA" id="ARBA00022723"/>
    </source>
</evidence>
<dbReference type="InterPro" id="IPR023091">
    <property type="entry name" value="MetalPrtase_cat_dom_sf_prd"/>
</dbReference>
<evidence type="ECO:0000256" key="7">
    <source>
        <dbReference type="HAMAP-Rule" id="MF_00009"/>
    </source>
</evidence>
<dbReference type="GO" id="GO:0004521">
    <property type="term" value="F:RNA endonuclease activity"/>
    <property type="evidence" value="ECO:0007669"/>
    <property type="project" value="UniProtKB-UniRule"/>
</dbReference>
<comment type="subcellular location">
    <subcellularLocation>
        <location evidence="7">Cytoplasm</location>
    </subcellularLocation>
</comment>
<comment type="caution">
    <text evidence="8">The sequence shown here is derived from an EMBL/GenBank/DDBJ whole genome shotgun (WGS) entry which is preliminary data.</text>
</comment>
<dbReference type="eggNOG" id="COG0319">
    <property type="taxonomic scope" value="Bacteria"/>
</dbReference>
<proteinExistence type="inferred from homology"/>
<accession>A0A084UEB2</accession>
<keyword evidence="5 7" id="KW-0378">Hydrolase</keyword>
<keyword evidence="3 7" id="KW-0479">Metal-binding</keyword>
<name>A0A084UEB2_9HYPH</name>
<dbReference type="Gene3D" id="3.40.390.30">
    <property type="entry name" value="Metalloproteases ('zincins'), catalytic domain"/>
    <property type="match status" value="1"/>
</dbReference>
<keyword evidence="7" id="KW-0698">rRNA processing</keyword>
<evidence type="ECO:0000313" key="9">
    <source>
        <dbReference type="Proteomes" id="UP000053675"/>
    </source>
</evidence>
<dbReference type="InterPro" id="IPR020549">
    <property type="entry name" value="YbeY_CS"/>
</dbReference>
<comment type="function">
    <text evidence="7">Single strand-specific metallo-endoribonuclease involved in late-stage 70S ribosome quality control and in maturation of the 3' terminus of the 16S rRNA.</text>
</comment>
<dbReference type="EMBL" id="JMQM01000001">
    <property type="protein sequence ID" value="KFB11298.1"/>
    <property type="molecule type" value="Genomic_DNA"/>
</dbReference>
<protein>
    <recommendedName>
        <fullName evidence="7">Endoribonuclease YbeY</fullName>
        <ecNumber evidence="7">3.1.-.-</ecNumber>
    </recommendedName>
</protein>
<dbReference type="PANTHER" id="PTHR46986:SF1">
    <property type="entry name" value="ENDORIBONUCLEASE YBEY, CHLOROPLASTIC"/>
    <property type="match status" value="1"/>
</dbReference>
<dbReference type="SUPFAM" id="SSF55486">
    <property type="entry name" value="Metalloproteases ('zincins'), catalytic domain"/>
    <property type="match status" value="1"/>
</dbReference>
<dbReference type="PANTHER" id="PTHR46986">
    <property type="entry name" value="ENDORIBONUCLEASE YBEY, CHLOROPLASTIC"/>
    <property type="match status" value="1"/>
</dbReference>
<dbReference type="GO" id="GO:0008270">
    <property type="term" value="F:zinc ion binding"/>
    <property type="evidence" value="ECO:0007669"/>
    <property type="project" value="UniProtKB-UniRule"/>
</dbReference>
<keyword evidence="2 7" id="KW-0540">Nuclease</keyword>
<dbReference type="GO" id="GO:0006364">
    <property type="term" value="P:rRNA processing"/>
    <property type="evidence" value="ECO:0007669"/>
    <property type="project" value="UniProtKB-UniRule"/>
</dbReference>
<feature type="binding site" evidence="7">
    <location>
        <position position="124"/>
    </location>
    <ligand>
        <name>Zn(2+)</name>
        <dbReference type="ChEBI" id="CHEBI:29105"/>
        <note>catalytic</note>
    </ligand>
</feature>
<dbReference type="STRING" id="472175.EL18_02346"/>
<dbReference type="AlphaFoldDB" id="A0A084UEB2"/>
<keyword evidence="6 7" id="KW-0862">Zinc</keyword>
<dbReference type="RefSeq" id="WP_036483104.1">
    <property type="nucleotide sequence ID" value="NZ_JMQM01000001.1"/>
</dbReference>
<keyword evidence="4 7" id="KW-0255">Endonuclease</keyword>
<reference evidence="8 9" key="1">
    <citation type="submission" date="2014-05" db="EMBL/GenBank/DDBJ databases">
        <title>Draft Genome Sequence of Nitratireductor basaltis Strain UMTGB225, A Marine Bacterium Isolated from Green Barrel Tunicate.</title>
        <authorList>
            <person name="Gan H.Y."/>
        </authorList>
    </citation>
    <scope>NUCLEOTIDE SEQUENCE [LARGE SCALE GENOMIC DNA]</scope>
    <source>
        <strain evidence="8 9">UMTGB225</strain>
    </source>
</reference>
<evidence type="ECO:0000256" key="4">
    <source>
        <dbReference type="ARBA" id="ARBA00022759"/>
    </source>
</evidence>
<dbReference type="OrthoDB" id="9807740at2"/>
<dbReference type="HAMAP" id="MF_00009">
    <property type="entry name" value="Endoribonucl_YbeY"/>
    <property type="match status" value="1"/>
</dbReference>
<feature type="binding site" evidence="7">
    <location>
        <position position="120"/>
    </location>
    <ligand>
        <name>Zn(2+)</name>
        <dbReference type="ChEBI" id="CHEBI:29105"/>
        <note>catalytic</note>
    </ligand>
</feature>
<keyword evidence="7" id="KW-0690">Ribosome biogenesis</keyword>
<dbReference type="GO" id="GO:0005737">
    <property type="term" value="C:cytoplasm"/>
    <property type="evidence" value="ECO:0007669"/>
    <property type="project" value="UniProtKB-SubCell"/>
</dbReference>
<gene>
    <name evidence="7 8" type="primary">ybeY</name>
    <name evidence="8" type="ORF">EL18_02346</name>
</gene>
<dbReference type="PROSITE" id="PS01306">
    <property type="entry name" value="UPF0054"/>
    <property type="match status" value="1"/>
</dbReference>
<dbReference type="Proteomes" id="UP000053675">
    <property type="component" value="Unassembled WGS sequence"/>
</dbReference>
<keyword evidence="9" id="KW-1185">Reference proteome</keyword>
<sequence>MAEGILVACAVEAGDWPDEAELEASARRAFAAAAEKTEAPSLFEVSLLFTDDAHIQVLNRDFRGKDKPTNVLSFPAASGVFPGDTTKVLGDIVIARETVEREAEEEGKSFDHHLTHLLVHGFLHLLGYDHESDDEAEEMEAMERLILAGLEISDPYA</sequence>
<keyword evidence="7" id="KW-0963">Cytoplasm</keyword>
<dbReference type="PATRIC" id="fig|472175.3.peg.2335"/>
<organism evidence="8 9">
    <name type="scientific">Nitratireductor basaltis</name>
    <dbReference type="NCBI Taxonomy" id="472175"/>
    <lineage>
        <taxon>Bacteria</taxon>
        <taxon>Pseudomonadati</taxon>
        <taxon>Pseudomonadota</taxon>
        <taxon>Alphaproteobacteria</taxon>
        <taxon>Hyphomicrobiales</taxon>
        <taxon>Phyllobacteriaceae</taxon>
        <taxon>Nitratireductor</taxon>
    </lineage>
</organism>
<evidence type="ECO:0000313" key="8">
    <source>
        <dbReference type="EMBL" id="KFB11298.1"/>
    </source>
</evidence>
<dbReference type="EC" id="3.1.-.-" evidence="7"/>
<dbReference type="Pfam" id="PF02130">
    <property type="entry name" value="YbeY"/>
    <property type="match status" value="1"/>
</dbReference>
<dbReference type="GO" id="GO:0004222">
    <property type="term" value="F:metalloendopeptidase activity"/>
    <property type="evidence" value="ECO:0007669"/>
    <property type="project" value="InterPro"/>
</dbReference>
<comment type="cofactor">
    <cofactor evidence="7">
        <name>Zn(2+)</name>
        <dbReference type="ChEBI" id="CHEBI:29105"/>
    </cofactor>
    <text evidence="7">Binds 1 zinc ion.</text>
</comment>
<feature type="binding site" evidence="7">
    <location>
        <position position="130"/>
    </location>
    <ligand>
        <name>Zn(2+)</name>
        <dbReference type="ChEBI" id="CHEBI:29105"/>
        <note>catalytic</note>
    </ligand>
</feature>
<evidence type="ECO:0000256" key="1">
    <source>
        <dbReference type="ARBA" id="ARBA00010875"/>
    </source>
</evidence>
<evidence type="ECO:0000256" key="2">
    <source>
        <dbReference type="ARBA" id="ARBA00022722"/>
    </source>
</evidence>
<evidence type="ECO:0000256" key="5">
    <source>
        <dbReference type="ARBA" id="ARBA00022801"/>
    </source>
</evidence>